<organism evidence="10 11">
    <name type="scientific">Janthinobacterium violaceinigrum</name>
    <dbReference type="NCBI Taxonomy" id="2654252"/>
    <lineage>
        <taxon>Bacteria</taxon>
        <taxon>Pseudomonadati</taxon>
        <taxon>Pseudomonadota</taxon>
        <taxon>Betaproteobacteria</taxon>
        <taxon>Burkholderiales</taxon>
        <taxon>Oxalobacteraceae</taxon>
        <taxon>Janthinobacterium</taxon>
    </lineage>
</organism>
<dbReference type="Gene3D" id="3.30.565.10">
    <property type="entry name" value="Histidine kinase-like ATPase, C-terminal domain"/>
    <property type="match status" value="1"/>
</dbReference>
<dbReference type="InterPro" id="IPR003594">
    <property type="entry name" value="HATPase_dom"/>
</dbReference>
<feature type="domain" description="PAS" evidence="9">
    <location>
        <begin position="347"/>
        <end position="417"/>
    </location>
</feature>
<dbReference type="SMART" id="SM00387">
    <property type="entry name" value="HATPase_c"/>
    <property type="match status" value="1"/>
</dbReference>
<comment type="catalytic activity">
    <reaction evidence="1">
        <text>ATP + protein L-histidine = ADP + protein N-phospho-L-histidine.</text>
        <dbReference type="EC" id="2.7.13.3"/>
    </reaction>
</comment>
<evidence type="ECO:0000259" key="9">
    <source>
        <dbReference type="PROSITE" id="PS50112"/>
    </source>
</evidence>
<dbReference type="Gene3D" id="3.40.50.2300">
    <property type="match status" value="2"/>
</dbReference>
<dbReference type="EMBL" id="WFLI01000001">
    <property type="protein sequence ID" value="KAB8066825.1"/>
    <property type="molecule type" value="Genomic_DNA"/>
</dbReference>
<dbReference type="Pfam" id="PF02518">
    <property type="entry name" value="HATPase_c"/>
    <property type="match status" value="1"/>
</dbReference>
<dbReference type="InterPro" id="IPR003018">
    <property type="entry name" value="GAF"/>
</dbReference>
<dbReference type="PANTHER" id="PTHR43065">
    <property type="entry name" value="SENSOR HISTIDINE KINASE"/>
    <property type="match status" value="1"/>
</dbReference>
<dbReference type="InterPro" id="IPR013655">
    <property type="entry name" value="PAS_fold_3"/>
</dbReference>
<dbReference type="CDD" id="cd00082">
    <property type="entry name" value="HisKA"/>
    <property type="match status" value="1"/>
</dbReference>
<dbReference type="NCBIfam" id="TIGR00229">
    <property type="entry name" value="sensory_box"/>
    <property type="match status" value="2"/>
</dbReference>
<dbReference type="InterPro" id="IPR003661">
    <property type="entry name" value="HisK_dim/P_dom"/>
</dbReference>
<keyword evidence="4" id="KW-0808">Transferase</keyword>
<dbReference type="CDD" id="cd00130">
    <property type="entry name" value="PAS"/>
    <property type="match status" value="2"/>
</dbReference>
<dbReference type="Pfam" id="PF08447">
    <property type="entry name" value="PAS_3"/>
    <property type="match status" value="1"/>
</dbReference>
<dbReference type="InterPro" id="IPR004358">
    <property type="entry name" value="Sig_transdc_His_kin-like_C"/>
</dbReference>
<dbReference type="AlphaFoldDB" id="A0A6I1I7E5"/>
<dbReference type="InterPro" id="IPR000014">
    <property type="entry name" value="PAS"/>
</dbReference>
<evidence type="ECO:0000256" key="2">
    <source>
        <dbReference type="ARBA" id="ARBA00012438"/>
    </source>
</evidence>
<sequence>MRTAAPSPCKASPAMAPCSASPCRWPAAEAAMTSTPVSRSHAGTSGVAFLLQLERRLRLLQDTGEILSLSAQLLGQRLGAQQVACFDIAQALQCPTLQHAWSDGLAPGAAGEYFLGDYAARLADTLSAGQALAVSDVMNDPRTAMPAALATFARLDIRAFLNIPIAKDGQLAALFVVHSRAARLWHADEIELAVQVSERVWSTILRAQAESRLRALSASMETQVAERTREFGRTWNVSPDLLGVLNLDGYFEHSNPAWQATLGWSAEEIRTTKFLELVHPEDLPRTYAAWDAANQGQPALRFENRYRHKLGGWHWLSWVAVPEGDKVYCSARDITVEKKLEADLAARNSERERLWRSAQDLMVAIDADGCFAAVNPAASAILGWLPEEMLGRSIFDFVLPEDAAATRQALAQVTHEAMPSFENRYRHREGGHRWLSWSAAPEGDLVFATGRHITLEKEAESTLRRMQESLRHSEMALLQSQKLEALGKLTGGVAHDFNNVLQIISGNLQLLQLNLNDDPLAAKRIASASAAVERGAKLSAQLLAFARRQPLKPLVTDLAHLLRSTEELLRRATGETIETRLLLADDCWRALVDPHQLENVILNLAINARDAMDGQGQLTIELSNSVLGSDYAARHADVAPGDYVQLAVSDTGTGIPADLLDKIFEPFFTTKKEGEGTGLGLSMAYGFLRQSGGHLTVDSVPGHGSTFRIYLPRSLEAETELPLQLGGPVLGGKETILVVEDDVQVQTTVVDMLRGLGYAVLRASDGESALAIVGSGVAIDLLFTDVVMPGKVASTALARQARMLLPQLAVLFTSGYTQDAIMQGGRLEPGVELLSKPYRREDLARRIRHLLANGRHVTALHQYRAQLAPQPPAPGLQPGMRHILLVEDNADARAMTSELLAMLGHTVQAVGTAEEALPLLGTPGLELLLTDISLPHMSGVELAELAARERPQLEVVFSTGHAPANSGVLDPAARFLVKPFTVEQLQQALLAPAGPPA</sequence>
<dbReference type="Proteomes" id="UP000468717">
    <property type="component" value="Unassembled WGS sequence"/>
</dbReference>
<dbReference type="SUPFAM" id="SSF55874">
    <property type="entry name" value="ATPase domain of HSP90 chaperone/DNA topoisomerase II/histidine kinase"/>
    <property type="match status" value="1"/>
</dbReference>
<dbReference type="PROSITE" id="PS50112">
    <property type="entry name" value="PAS"/>
    <property type="match status" value="2"/>
</dbReference>
<evidence type="ECO:0000256" key="4">
    <source>
        <dbReference type="ARBA" id="ARBA00022679"/>
    </source>
</evidence>
<evidence type="ECO:0000259" key="7">
    <source>
        <dbReference type="PROSITE" id="PS50109"/>
    </source>
</evidence>
<name>A0A6I1I7E5_9BURK</name>
<dbReference type="InterPro" id="IPR036097">
    <property type="entry name" value="HisK_dim/P_sf"/>
</dbReference>
<evidence type="ECO:0000256" key="6">
    <source>
        <dbReference type="PROSITE-ProRule" id="PRU00169"/>
    </source>
</evidence>
<comment type="caution">
    <text evidence="10">The sequence shown here is derived from an EMBL/GenBank/DDBJ whole genome shotgun (WGS) entry which is preliminary data.</text>
</comment>
<dbReference type="PROSITE" id="PS50109">
    <property type="entry name" value="HIS_KIN"/>
    <property type="match status" value="1"/>
</dbReference>
<dbReference type="SMART" id="SM00388">
    <property type="entry name" value="HisKA"/>
    <property type="match status" value="1"/>
</dbReference>
<dbReference type="SMART" id="SM00448">
    <property type="entry name" value="REC"/>
    <property type="match status" value="2"/>
</dbReference>
<dbReference type="PANTHER" id="PTHR43065:SF49">
    <property type="entry name" value="HISTIDINE KINASE"/>
    <property type="match status" value="1"/>
</dbReference>
<keyword evidence="11" id="KW-1185">Reference proteome</keyword>
<dbReference type="InterPro" id="IPR001789">
    <property type="entry name" value="Sig_transdc_resp-reg_receiver"/>
</dbReference>
<dbReference type="Gene3D" id="1.10.287.130">
    <property type="match status" value="1"/>
</dbReference>
<dbReference type="EC" id="2.7.13.3" evidence="2"/>
<dbReference type="SUPFAM" id="SSF47384">
    <property type="entry name" value="Homodimeric domain of signal transducing histidine kinase"/>
    <property type="match status" value="1"/>
</dbReference>
<dbReference type="SUPFAM" id="SSF52172">
    <property type="entry name" value="CheY-like"/>
    <property type="match status" value="2"/>
</dbReference>
<feature type="domain" description="Histidine kinase" evidence="7">
    <location>
        <begin position="492"/>
        <end position="715"/>
    </location>
</feature>
<gene>
    <name evidence="10" type="ORF">GCN75_00720</name>
</gene>
<dbReference type="Gene3D" id="3.30.450.20">
    <property type="entry name" value="PAS domain"/>
    <property type="match status" value="2"/>
</dbReference>
<dbReference type="InterPro" id="IPR036890">
    <property type="entry name" value="HATPase_C_sf"/>
</dbReference>
<dbReference type="InterPro" id="IPR013656">
    <property type="entry name" value="PAS_4"/>
</dbReference>
<dbReference type="SUPFAM" id="SSF55781">
    <property type="entry name" value="GAF domain-like"/>
    <property type="match status" value="1"/>
</dbReference>
<feature type="domain" description="Response regulatory" evidence="8">
    <location>
        <begin position="882"/>
        <end position="993"/>
    </location>
</feature>
<evidence type="ECO:0000313" key="11">
    <source>
        <dbReference type="Proteomes" id="UP000468717"/>
    </source>
</evidence>
<feature type="modified residue" description="4-aspartylphosphate" evidence="6">
    <location>
        <position position="785"/>
    </location>
</feature>
<evidence type="ECO:0000259" key="8">
    <source>
        <dbReference type="PROSITE" id="PS50110"/>
    </source>
</evidence>
<proteinExistence type="predicted"/>
<dbReference type="SUPFAM" id="SSF55785">
    <property type="entry name" value="PYP-like sensor domain (PAS domain)"/>
    <property type="match status" value="2"/>
</dbReference>
<feature type="domain" description="Response regulatory" evidence="8">
    <location>
        <begin position="735"/>
        <end position="851"/>
    </location>
</feature>
<feature type="modified residue" description="4-aspartylphosphate" evidence="6">
    <location>
        <position position="931"/>
    </location>
</feature>
<dbReference type="InterPro" id="IPR005467">
    <property type="entry name" value="His_kinase_dom"/>
</dbReference>
<dbReference type="PROSITE" id="PS50110">
    <property type="entry name" value="RESPONSE_REGULATORY"/>
    <property type="match status" value="2"/>
</dbReference>
<evidence type="ECO:0000256" key="1">
    <source>
        <dbReference type="ARBA" id="ARBA00000085"/>
    </source>
</evidence>
<evidence type="ECO:0000256" key="5">
    <source>
        <dbReference type="ARBA" id="ARBA00022777"/>
    </source>
</evidence>
<dbReference type="InterPro" id="IPR029016">
    <property type="entry name" value="GAF-like_dom_sf"/>
</dbReference>
<dbReference type="Pfam" id="PF08448">
    <property type="entry name" value="PAS_4"/>
    <property type="match status" value="1"/>
</dbReference>
<evidence type="ECO:0000313" key="10">
    <source>
        <dbReference type="EMBL" id="KAB8066825.1"/>
    </source>
</evidence>
<evidence type="ECO:0000256" key="3">
    <source>
        <dbReference type="ARBA" id="ARBA00022553"/>
    </source>
</evidence>
<dbReference type="Pfam" id="PF00072">
    <property type="entry name" value="Response_reg"/>
    <property type="match status" value="2"/>
</dbReference>
<keyword evidence="3 6" id="KW-0597">Phosphoprotein</keyword>
<accession>A0A6I1I7E5</accession>
<dbReference type="SMART" id="SM00091">
    <property type="entry name" value="PAS"/>
    <property type="match status" value="2"/>
</dbReference>
<dbReference type="Gene3D" id="3.30.450.40">
    <property type="match status" value="1"/>
</dbReference>
<protein>
    <recommendedName>
        <fullName evidence="2">histidine kinase</fullName>
        <ecNumber evidence="2">2.7.13.3</ecNumber>
    </recommendedName>
</protein>
<reference evidence="10 11" key="1">
    <citation type="submission" date="2019-10" db="EMBL/GenBank/DDBJ databases">
        <title>Three novel species isolated from a subtropical stream in China.</title>
        <authorList>
            <person name="Lu H."/>
        </authorList>
    </citation>
    <scope>NUCLEOTIDE SEQUENCE [LARGE SCALE GENOMIC DNA]</scope>
    <source>
        <strain evidence="10 11">FT13W</strain>
    </source>
</reference>
<dbReference type="SMART" id="SM00065">
    <property type="entry name" value="GAF"/>
    <property type="match status" value="1"/>
</dbReference>
<dbReference type="Pfam" id="PF01590">
    <property type="entry name" value="GAF"/>
    <property type="match status" value="1"/>
</dbReference>
<dbReference type="GO" id="GO:0000155">
    <property type="term" value="F:phosphorelay sensor kinase activity"/>
    <property type="evidence" value="ECO:0007669"/>
    <property type="project" value="InterPro"/>
</dbReference>
<dbReference type="PRINTS" id="PR00344">
    <property type="entry name" value="BCTRLSENSOR"/>
</dbReference>
<dbReference type="InterPro" id="IPR011006">
    <property type="entry name" value="CheY-like_superfamily"/>
</dbReference>
<feature type="domain" description="PAS" evidence="9">
    <location>
        <begin position="227"/>
        <end position="297"/>
    </location>
</feature>
<dbReference type="InterPro" id="IPR035965">
    <property type="entry name" value="PAS-like_dom_sf"/>
</dbReference>
<keyword evidence="5" id="KW-0418">Kinase</keyword>